<accession>A0A9W9LGJ7</accession>
<dbReference type="InterPro" id="IPR008972">
    <property type="entry name" value="Cupredoxin"/>
</dbReference>
<organism evidence="3 4">
    <name type="scientific">Penicillium canariense</name>
    <dbReference type="NCBI Taxonomy" id="189055"/>
    <lineage>
        <taxon>Eukaryota</taxon>
        <taxon>Fungi</taxon>
        <taxon>Dikarya</taxon>
        <taxon>Ascomycota</taxon>
        <taxon>Pezizomycotina</taxon>
        <taxon>Eurotiomycetes</taxon>
        <taxon>Eurotiomycetidae</taxon>
        <taxon>Eurotiales</taxon>
        <taxon>Aspergillaceae</taxon>
        <taxon>Penicillium</taxon>
    </lineage>
</organism>
<evidence type="ECO:0000256" key="1">
    <source>
        <dbReference type="SAM" id="MobiDB-lite"/>
    </source>
</evidence>
<dbReference type="PANTHER" id="PTHR34883:SF15">
    <property type="entry name" value="EXTRACELLULAR SERINE-RICH PROTEIN"/>
    <property type="match status" value="1"/>
</dbReference>
<name>A0A9W9LGJ7_9EURO</name>
<feature type="compositionally biased region" description="Low complexity" evidence="1">
    <location>
        <begin position="24"/>
        <end position="50"/>
    </location>
</feature>
<sequence length="151" mass="15920">MTRMFHVILALFWLPVLNAQYGGSESSTTTTTPSSTSQSSSSSSSSSSKTVQSVDVGETGFTFKPDTLTVSPGNKVEFHFYPGNHSVAQASFANPCHPSSDTGIFSGFVAPTSGESDTVFTLTVNDTNPIWLYCAQLGHCQAGMVAVINPP</sequence>
<reference evidence="3" key="2">
    <citation type="journal article" date="2023" name="IMA Fungus">
        <title>Comparative genomic study of the Penicillium genus elucidates a diverse pangenome and 15 lateral gene transfer events.</title>
        <authorList>
            <person name="Petersen C."/>
            <person name="Sorensen T."/>
            <person name="Nielsen M.R."/>
            <person name="Sondergaard T.E."/>
            <person name="Sorensen J.L."/>
            <person name="Fitzpatrick D.A."/>
            <person name="Frisvad J.C."/>
            <person name="Nielsen K.L."/>
        </authorList>
    </citation>
    <scope>NUCLEOTIDE SEQUENCE</scope>
    <source>
        <strain evidence="3">IBT 26290</strain>
    </source>
</reference>
<dbReference type="Gene3D" id="2.60.40.420">
    <property type="entry name" value="Cupredoxins - blue copper proteins"/>
    <property type="match status" value="1"/>
</dbReference>
<comment type="caution">
    <text evidence="3">The sequence shown here is derived from an EMBL/GenBank/DDBJ whole genome shotgun (WGS) entry which is preliminary data.</text>
</comment>
<evidence type="ECO:0008006" key="5">
    <source>
        <dbReference type="Google" id="ProtNLM"/>
    </source>
</evidence>
<dbReference type="EMBL" id="JAPQKN010000007">
    <property type="protein sequence ID" value="KAJ5153502.1"/>
    <property type="molecule type" value="Genomic_DNA"/>
</dbReference>
<dbReference type="InterPro" id="IPR052953">
    <property type="entry name" value="Ser-rich/MCO-related"/>
</dbReference>
<dbReference type="SUPFAM" id="SSF49503">
    <property type="entry name" value="Cupredoxins"/>
    <property type="match status" value="1"/>
</dbReference>
<dbReference type="PANTHER" id="PTHR34883">
    <property type="entry name" value="SERINE-RICH PROTEIN, PUTATIVE-RELATED-RELATED"/>
    <property type="match status" value="1"/>
</dbReference>
<dbReference type="OrthoDB" id="2331100at2759"/>
<dbReference type="GeneID" id="81431280"/>
<dbReference type="RefSeq" id="XP_056539810.1">
    <property type="nucleotide sequence ID" value="XM_056692104.1"/>
</dbReference>
<protein>
    <recommendedName>
        <fullName evidence="5">Cupredoxin</fullName>
    </recommendedName>
</protein>
<feature type="signal peptide" evidence="2">
    <location>
        <begin position="1"/>
        <end position="19"/>
    </location>
</feature>
<evidence type="ECO:0000313" key="4">
    <source>
        <dbReference type="Proteomes" id="UP001149163"/>
    </source>
</evidence>
<proteinExistence type="predicted"/>
<keyword evidence="2" id="KW-0732">Signal</keyword>
<feature type="chain" id="PRO_5040816775" description="Cupredoxin" evidence="2">
    <location>
        <begin position="20"/>
        <end position="151"/>
    </location>
</feature>
<gene>
    <name evidence="3" type="ORF">N7482_009980</name>
</gene>
<keyword evidence="4" id="KW-1185">Reference proteome</keyword>
<dbReference type="CDD" id="cd00920">
    <property type="entry name" value="Cupredoxin"/>
    <property type="match status" value="1"/>
</dbReference>
<evidence type="ECO:0000313" key="3">
    <source>
        <dbReference type="EMBL" id="KAJ5153502.1"/>
    </source>
</evidence>
<dbReference type="AlphaFoldDB" id="A0A9W9LGJ7"/>
<dbReference type="Proteomes" id="UP001149163">
    <property type="component" value="Unassembled WGS sequence"/>
</dbReference>
<reference evidence="3" key="1">
    <citation type="submission" date="2022-11" db="EMBL/GenBank/DDBJ databases">
        <authorList>
            <person name="Petersen C."/>
        </authorList>
    </citation>
    <scope>NUCLEOTIDE SEQUENCE</scope>
    <source>
        <strain evidence="3">IBT 26290</strain>
    </source>
</reference>
<evidence type="ECO:0000256" key="2">
    <source>
        <dbReference type="SAM" id="SignalP"/>
    </source>
</evidence>
<feature type="region of interest" description="Disordered" evidence="1">
    <location>
        <begin position="24"/>
        <end position="54"/>
    </location>
</feature>